<evidence type="ECO:0000256" key="2">
    <source>
        <dbReference type="ARBA" id="ARBA00004496"/>
    </source>
</evidence>
<feature type="region of interest" description="Disordered" evidence="6">
    <location>
        <begin position="355"/>
        <end position="384"/>
    </location>
</feature>
<feature type="non-terminal residue" evidence="7">
    <location>
        <position position="384"/>
    </location>
</feature>
<accession>A0ABQ5KGM6</accession>
<proteinExistence type="predicted"/>
<evidence type="ECO:0000256" key="6">
    <source>
        <dbReference type="SAM" id="MobiDB-lite"/>
    </source>
</evidence>
<dbReference type="Proteomes" id="UP001057375">
    <property type="component" value="Unassembled WGS sequence"/>
</dbReference>
<dbReference type="PANTHER" id="PTHR31661">
    <property type="entry name" value="SIMILAR TO CDNA SEQUENCE BC052040"/>
    <property type="match status" value="1"/>
</dbReference>
<reference evidence="7" key="1">
    <citation type="submission" date="2022-03" db="EMBL/GenBank/DDBJ databases">
        <title>Draft genome sequence of Aduncisulcus paluster, a free-living microaerophilic Fornicata.</title>
        <authorList>
            <person name="Yuyama I."/>
            <person name="Kume K."/>
            <person name="Tamura T."/>
            <person name="Inagaki Y."/>
            <person name="Hashimoto T."/>
        </authorList>
    </citation>
    <scope>NUCLEOTIDE SEQUENCE</scope>
    <source>
        <strain evidence="7">NY0171</strain>
    </source>
</reference>
<dbReference type="EMBL" id="BQXS01009717">
    <property type="protein sequence ID" value="GKT31683.1"/>
    <property type="molecule type" value="Genomic_DNA"/>
</dbReference>
<dbReference type="InterPro" id="IPR029404">
    <property type="entry name" value="CDIN1"/>
</dbReference>
<evidence type="ECO:0000256" key="3">
    <source>
        <dbReference type="ARBA" id="ARBA00022490"/>
    </source>
</evidence>
<keyword evidence="3" id="KW-0963">Cytoplasm</keyword>
<organism evidence="7 8">
    <name type="scientific">Aduncisulcus paluster</name>
    <dbReference type="NCBI Taxonomy" id="2918883"/>
    <lineage>
        <taxon>Eukaryota</taxon>
        <taxon>Metamonada</taxon>
        <taxon>Carpediemonas-like organisms</taxon>
        <taxon>Aduncisulcus</taxon>
    </lineage>
</organism>
<sequence length="384" mass="43286">MIKTISRHMESHHGSTSKHNVKFTFPSEVLLEPSIPIIAVIRAQQGYDVRKKLLLHDHKIIHARSQKFVSFSRIPSHIFLSPSLIRTISPPFRDYIQIFQRLDSISHHTPSRSIFEEETGKDEEEGDIPSLNALLESDTPLFNREALERETFPLLSALPTAPSTEKAADMWLKDDRKAKKESLSMTFPTPPSNACSFAIDCSGQLGSASFWGGSGCSIGAEYEYILQQQLLQYKTHFITEEMLYVCGGVTGVPDILLDVPIVVKGHLVNWIDSKAIFGSISYHRKQYVRQYSRFTEKNGKGCVVYWYGYEQGCESLFDDVIVLSHLPLSDEGEICVIEERERAVVGKDHRDQAEIMKDLHRSGGTDYEELSGGSDALVENDDTD</sequence>
<dbReference type="PANTHER" id="PTHR31661:SF1">
    <property type="entry name" value="CDAN1-INTERACTING NUCLEASE 1"/>
    <property type="match status" value="1"/>
</dbReference>
<comment type="subcellular location">
    <subcellularLocation>
        <location evidence="2">Cytoplasm</location>
    </subcellularLocation>
    <subcellularLocation>
        <location evidence="1">Nucleus</location>
    </subcellularLocation>
</comment>
<comment type="caution">
    <text evidence="7">The sequence shown here is derived from an EMBL/GenBank/DDBJ whole genome shotgun (WGS) entry which is preliminary data.</text>
</comment>
<gene>
    <name evidence="7" type="ORF">ADUPG1_006062</name>
</gene>
<keyword evidence="4" id="KW-0539">Nucleus</keyword>
<evidence type="ECO:0000313" key="7">
    <source>
        <dbReference type="EMBL" id="GKT31683.1"/>
    </source>
</evidence>
<dbReference type="Pfam" id="PF14811">
    <property type="entry name" value="TPD"/>
    <property type="match status" value="1"/>
</dbReference>
<evidence type="ECO:0000256" key="4">
    <source>
        <dbReference type="ARBA" id="ARBA00023242"/>
    </source>
</evidence>
<keyword evidence="8" id="KW-1185">Reference proteome</keyword>
<protein>
    <recommendedName>
        <fullName evidence="5">CDAN1-interacting nuclease 1</fullName>
    </recommendedName>
</protein>
<name>A0ABQ5KGM6_9EUKA</name>
<evidence type="ECO:0000313" key="8">
    <source>
        <dbReference type="Proteomes" id="UP001057375"/>
    </source>
</evidence>
<evidence type="ECO:0000256" key="5">
    <source>
        <dbReference type="ARBA" id="ARBA00023480"/>
    </source>
</evidence>
<evidence type="ECO:0000256" key="1">
    <source>
        <dbReference type="ARBA" id="ARBA00004123"/>
    </source>
</evidence>